<evidence type="ECO:0000313" key="9">
    <source>
        <dbReference type="Proteomes" id="UP000675664"/>
    </source>
</evidence>
<evidence type="ECO:0000256" key="1">
    <source>
        <dbReference type="ARBA" id="ARBA00004651"/>
    </source>
</evidence>
<feature type="transmembrane region" description="Helical" evidence="6">
    <location>
        <begin position="110"/>
        <end position="136"/>
    </location>
</feature>
<dbReference type="RefSeq" id="WP_227020510.1">
    <property type="nucleotide sequence ID" value="NZ_JAGSND010000026.1"/>
</dbReference>
<dbReference type="Proteomes" id="UP000675664">
    <property type="component" value="Unassembled WGS sequence"/>
</dbReference>
<protein>
    <submittedName>
        <fullName evidence="8">ABC transporter permease</fullName>
    </submittedName>
</protein>
<feature type="transmembrane region" description="Helical" evidence="6">
    <location>
        <begin position="199"/>
        <end position="218"/>
    </location>
</feature>
<dbReference type="EMBL" id="JAGSND010000026">
    <property type="protein sequence ID" value="MBR0600395.1"/>
    <property type="molecule type" value="Genomic_DNA"/>
</dbReference>
<gene>
    <name evidence="8" type="ORF">KCX82_21230</name>
</gene>
<name>A0A8J7W7P3_9FIRM</name>
<evidence type="ECO:0000256" key="5">
    <source>
        <dbReference type="ARBA" id="ARBA00023136"/>
    </source>
</evidence>
<comment type="subcellular location">
    <subcellularLocation>
        <location evidence="1 6">Cell membrane</location>
        <topology evidence="1 6">Multi-pass membrane protein</topology>
    </subcellularLocation>
</comment>
<dbReference type="InterPro" id="IPR027022">
    <property type="entry name" value="ABC_permease_BceB-typ"/>
</dbReference>
<sequence length="657" mass="73278">MNLFTLALRNIRLNHKKYIMYFFSMSFSVFTAYTFLALMQNEYVKMAFQYDTRYQALLSSFGVIILVFVLFYLISSNNSFIKARKKEISTYSLFGMTNGKIGGLLFIETMMVGILTLLVGIGAGIFFSKLTAMFLLNLSLSNFIGDVAFSIDPMSMILTAAIFLFIFCIMGLSGLWVIHKFELVDLFKAEKLSEGRSKGSVLVLVLSVLLIGAGYILACNHNAMVVVLGAIPILLLVISGTYLFFWGGLPKVLSIIAKNKSTYYKGVNLVSATSFGHRMKSIASVMATIAVLSAVATTAIATGFTLYSNIEKNTYAVTGYDLSFYGTDEILMDEVLKIIKEHKSEAIDSYQAKLYSAAVNSEAVMVDGYEFLSEGEHTYRVYSQSDYNQLISYSKSNLKPVEADAGQVVYLYPYSADDIEEAMKGQVLTFSEKKIAIEEVLRSGAVSFGENHVLILNDGDFNELLQRGDIVSGKIGEEPQSAMYGMLVNYKNSLDSKALNNDLESFLSSQGVQYRTAYNLYNESLETFGLICFIGFFMSAVFILMTASLLYFKQVMAAEEEKHQYKMLRKIGLDSGMEKQIIKKRLLPVFFIPLVMGIIHSVFAMKTADTVVFSNMIRGGHSYLTVLGFSSVMYGVYAVIYGIFYMITKNQYARAVK</sequence>
<dbReference type="InterPro" id="IPR003838">
    <property type="entry name" value="ABC3_permease_C"/>
</dbReference>
<proteinExistence type="inferred from homology"/>
<reference evidence="8" key="1">
    <citation type="submission" date="2021-04" db="EMBL/GenBank/DDBJ databases">
        <title>Sinoanaerobacter chloroacetimidivorans sp. nov., an obligate anaerobic bacterium isolated from anaerobic sludge.</title>
        <authorList>
            <person name="Bao Y."/>
        </authorList>
    </citation>
    <scope>NUCLEOTIDE SEQUENCE</scope>
    <source>
        <strain evidence="8">BAD-6</strain>
    </source>
</reference>
<evidence type="ECO:0000256" key="2">
    <source>
        <dbReference type="ARBA" id="ARBA00022475"/>
    </source>
</evidence>
<evidence type="ECO:0000256" key="4">
    <source>
        <dbReference type="ARBA" id="ARBA00022989"/>
    </source>
</evidence>
<dbReference type="PANTHER" id="PTHR46795">
    <property type="entry name" value="ABC TRANSPORTER PERMEASE-RELATED-RELATED"/>
    <property type="match status" value="1"/>
</dbReference>
<dbReference type="InterPro" id="IPR052536">
    <property type="entry name" value="ABC-4_Integral_Memb_Prot"/>
</dbReference>
<keyword evidence="4 6" id="KW-1133">Transmembrane helix</keyword>
<keyword evidence="5 6" id="KW-0472">Membrane</keyword>
<evidence type="ECO:0000313" key="8">
    <source>
        <dbReference type="EMBL" id="MBR0600395.1"/>
    </source>
</evidence>
<feature type="transmembrane region" description="Helical" evidence="6">
    <location>
        <begin position="18"/>
        <end position="36"/>
    </location>
</feature>
<accession>A0A8J7W7P3</accession>
<feature type="domain" description="ABC3 transporter permease C-terminal" evidence="7">
    <location>
        <begin position="60"/>
        <end position="180"/>
    </location>
</feature>
<organism evidence="8 9">
    <name type="scientific">Sinanaerobacter chloroacetimidivorans</name>
    <dbReference type="NCBI Taxonomy" id="2818044"/>
    <lineage>
        <taxon>Bacteria</taxon>
        <taxon>Bacillati</taxon>
        <taxon>Bacillota</taxon>
        <taxon>Clostridia</taxon>
        <taxon>Peptostreptococcales</taxon>
        <taxon>Anaerovoracaceae</taxon>
        <taxon>Sinanaerobacter</taxon>
    </lineage>
</organism>
<dbReference type="GO" id="GO:0055085">
    <property type="term" value="P:transmembrane transport"/>
    <property type="evidence" value="ECO:0007669"/>
    <property type="project" value="UniProtKB-UniRule"/>
</dbReference>
<dbReference type="PANTHER" id="PTHR46795:SF3">
    <property type="entry name" value="ABC TRANSPORTER PERMEASE"/>
    <property type="match status" value="1"/>
</dbReference>
<feature type="transmembrane region" description="Helical" evidence="6">
    <location>
        <begin position="586"/>
        <end position="603"/>
    </location>
</feature>
<evidence type="ECO:0000256" key="3">
    <source>
        <dbReference type="ARBA" id="ARBA00022692"/>
    </source>
</evidence>
<comment type="caution">
    <text evidence="8">The sequence shown here is derived from an EMBL/GenBank/DDBJ whole genome shotgun (WGS) entry which is preliminary data.</text>
</comment>
<dbReference type="Pfam" id="PF02687">
    <property type="entry name" value="FtsX"/>
    <property type="match status" value="1"/>
</dbReference>
<keyword evidence="6" id="KW-0813">Transport</keyword>
<dbReference type="PIRSF" id="PIRSF018968">
    <property type="entry name" value="ABC_permease_BceB"/>
    <property type="match status" value="1"/>
</dbReference>
<reference evidence="8" key="2">
    <citation type="submission" date="2021-04" db="EMBL/GenBank/DDBJ databases">
        <authorList>
            <person name="Liu J."/>
        </authorList>
    </citation>
    <scope>NUCLEOTIDE SEQUENCE</scope>
    <source>
        <strain evidence="8">BAD-6</strain>
    </source>
</reference>
<dbReference type="AlphaFoldDB" id="A0A8J7W7P3"/>
<feature type="transmembrane region" description="Helical" evidence="6">
    <location>
        <begin position="56"/>
        <end position="75"/>
    </location>
</feature>
<feature type="transmembrane region" description="Helical" evidence="6">
    <location>
        <begin position="156"/>
        <end position="178"/>
    </location>
</feature>
<feature type="transmembrane region" description="Helical" evidence="6">
    <location>
        <begin position="623"/>
        <end position="647"/>
    </location>
</feature>
<keyword evidence="3 6" id="KW-0812">Transmembrane</keyword>
<comment type="similarity">
    <text evidence="6">Belongs to the ABC-4 integral membrane protein family.</text>
</comment>
<keyword evidence="9" id="KW-1185">Reference proteome</keyword>
<feature type="transmembrane region" description="Helical" evidence="6">
    <location>
        <begin position="528"/>
        <end position="552"/>
    </location>
</feature>
<evidence type="ECO:0000256" key="6">
    <source>
        <dbReference type="PIRNR" id="PIRNR018968"/>
    </source>
</evidence>
<feature type="transmembrane region" description="Helical" evidence="6">
    <location>
        <begin position="224"/>
        <end position="245"/>
    </location>
</feature>
<dbReference type="GO" id="GO:0005886">
    <property type="term" value="C:plasma membrane"/>
    <property type="evidence" value="ECO:0007669"/>
    <property type="project" value="UniProtKB-SubCell"/>
</dbReference>
<feature type="transmembrane region" description="Helical" evidence="6">
    <location>
        <begin position="285"/>
        <end position="307"/>
    </location>
</feature>
<evidence type="ECO:0000259" key="7">
    <source>
        <dbReference type="Pfam" id="PF02687"/>
    </source>
</evidence>
<keyword evidence="2 6" id="KW-1003">Cell membrane</keyword>